<name>A0A9D3VBC1_9ROSI</name>
<evidence type="ECO:0000256" key="3">
    <source>
        <dbReference type="ARBA" id="ARBA00022516"/>
    </source>
</evidence>
<evidence type="ECO:0000256" key="2">
    <source>
        <dbReference type="ARBA" id="ARBA00005420"/>
    </source>
</evidence>
<keyword evidence="13" id="KW-1185">Reference proteome</keyword>
<keyword evidence="5 11" id="KW-0812">Transmembrane</keyword>
<evidence type="ECO:0000256" key="11">
    <source>
        <dbReference type="RuleBase" id="RU367023"/>
    </source>
</evidence>
<comment type="subcellular location">
    <subcellularLocation>
        <location evidence="1 11">Endoplasmic reticulum membrane</location>
        <topology evidence="1 11">Multi-pass membrane protein</topology>
    </subcellularLocation>
</comment>
<evidence type="ECO:0000256" key="4">
    <source>
        <dbReference type="ARBA" id="ARBA00022679"/>
    </source>
</evidence>
<evidence type="ECO:0000256" key="6">
    <source>
        <dbReference type="ARBA" id="ARBA00022824"/>
    </source>
</evidence>
<dbReference type="Pfam" id="PF03982">
    <property type="entry name" value="DAGAT"/>
    <property type="match status" value="1"/>
</dbReference>
<dbReference type="EC" id="2.3.1.-" evidence="11"/>
<comment type="caution">
    <text evidence="11">Lacks conserved residue(s) required for the propagation of feature annotation.</text>
</comment>
<dbReference type="GO" id="GO:0019432">
    <property type="term" value="P:triglyceride biosynthetic process"/>
    <property type="evidence" value="ECO:0007669"/>
    <property type="project" value="TreeGrafter"/>
</dbReference>
<dbReference type="OrthoDB" id="264532at2759"/>
<accession>A0A9D3VBC1</accession>
<dbReference type="PANTHER" id="PTHR12317:SF63">
    <property type="entry name" value="DIACYLGLYCEROL O-ACYLTRANSFERASE 2"/>
    <property type="match status" value="1"/>
</dbReference>
<keyword evidence="9 11" id="KW-0472">Membrane</keyword>
<keyword evidence="10" id="KW-0012">Acyltransferase</keyword>
<keyword evidence="3" id="KW-0444">Lipid biosynthesis</keyword>
<keyword evidence="8" id="KW-0443">Lipid metabolism</keyword>
<dbReference type="PANTHER" id="PTHR12317">
    <property type="entry name" value="DIACYLGLYCEROL O-ACYLTRANSFERASE"/>
    <property type="match status" value="1"/>
</dbReference>
<dbReference type="CDD" id="cd07987">
    <property type="entry name" value="LPLAT_MGAT-like"/>
    <property type="match status" value="1"/>
</dbReference>
<organism evidence="12 13">
    <name type="scientific">Gossypium stocksii</name>
    <dbReference type="NCBI Taxonomy" id="47602"/>
    <lineage>
        <taxon>Eukaryota</taxon>
        <taxon>Viridiplantae</taxon>
        <taxon>Streptophyta</taxon>
        <taxon>Embryophyta</taxon>
        <taxon>Tracheophyta</taxon>
        <taxon>Spermatophyta</taxon>
        <taxon>Magnoliopsida</taxon>
        <taxon>eudicotyledons</taxon>
        <taxon>Gunneridae</taxon>
        <taxon>Pentapetalae</taxon>
        <taxon>rosids</taxon>
        <taxon>malvids</taxon>
        <taxon>Malvales</taxon>
        <taxon>Malvaceae</taxon>
        <taxon>Malvoideae</taxon>
        <taxon>Gossypium</taxon>
    </lineage>
</organism>
<gene>
    <name evidence="12" type="ORF">J1N35_019677</name>
</gene>
<evidence type="ECO:0000256" key="9">
    <source>
        <dbReference type="ARBA" id="ARBA00023136"/>
    </source>
</evidence>
<comment type="caution">
    <text evidence="12">The sequence shown here is derived from an EMBL/GenBank/DDBJ whole genome shotgun (WGS) entry which is preliminary data.</text>
</comment>
<protein>
    <recommendedName>
        <fullName evidence="11">Acyltransferase</fullName>
        <ecNumber evidence="11">2.3.1.-</ecNumber>
    </recommendedName>
</protein>
<dbReference type="InterPro" id="IPR007130">
    <property type="entry name" value="DAGAT"/>
</dbReference>
<evidence type="ECO:0000256" key="1">
    <source>
        <dbReference type="ARBA" id="ARBA00004477"/>
    </source>
</evidence>
<evidence type="ECO:0000256" key="7">
    <source>
        <dbReference type="ARBA" id="ARBA00022989"/>
    </source>
</evidence>
<dbReference type="GO" id="GO:0005789">
    <property type="term" value="C:endoplasmic reticulum membrane"/>
    <property type="evidence" value="ECO:0007669"/>
    <property type="project" value="UniProtKB-SubCell"/>
</dbReference>
<dbReference type="GO" id="GO:0004144">
    <property type="term" value="F:diacylglycerol O-acyltransferase activity"/>
    <property type="evidence" value="ECO:0007669"/>
    <property type="project" value="UniProtKB-ARBA"/>
</dbReference>
<evidence type="ECO:0000256" key="8">
    <source>
        <dbReference type="ARBA" id="ARBA00023098"/>
    </source>
</evidence>
<evidence type="ECO:0000256" key="10">
    <source>
        <dbReference type="ARBA" id="ARBA00023315"/>
    </source>
</evidence>
<reference evidence="12 13" key="1">
    <citation type="journal article" date="2021" name="Plant Biotechnol. J.">
        <title>Multi-omics assisted identification of the key and species-specific regulatory components of drought-tolerant mechanisms in Gossypium stocksii.</title>
        <authorList>
            <person name="Yu D."/>
            <person name="Ke L."/>
            <person name="Zhang D."/>
            <person name="Wu Y."/>
            <person name="Sun Y."/>
            <person name="Mei J."/>
            <person name="Sun J."/>
            <person name="Sun Y."/>
        </authorList>
    </citation>
    <scope>NUCLEOTIDE SEQUENCE [LARGE SCALE GENOMIC DNA]</scope>
    <source>
        <strain evidence="13">cv. E1</strain>
        <tissue evidence="12">Leaf</tissue>
    </source>
</reference>
<evidence type="ECO:0000256" key="5">
    <source>
        <dbReference type="ARBA" id="ARBA00022692"/>
    </source>
</evidence>
<dbReference type="EMBL" id="JAIQCV010000007">
    <property type="protein sequence ID" value="KAH1079916.1"/>
    <property type="molecule type" value="Genomic_DNA"/>
</dbReference>
<evidence type="ECO:0000313" key="13">
    <source>
        <dbReference type="Proteomes" id="UP000828251"/>
    </source>
</evidence>
<feature type="transmembrane region" description="Helical" evidence="11">
    <location>
        <begin position="52"/>
        <end position="78"/>
    </location>
</feature>
<dbReference type="AlphaFoldDB" id="A0A9D3VBC1"/>
<keyword evidence="7 11" id="KW-1133">Transmembrane helix</keyword>
<dbReference type="Proteomes" id="UP000828251">
    <property type="component" value="Unassembled WGS sequence"/>
</dbReference>
<evidence type="ECO:0000313" key="12">
    <source>
        <dbReference type="EMBL" id="KAH1079916.1"/>
    </source>
</evidence>
<keyword evidence="4 11" id="KW-0808">Transferase</keyword>
<keyword evidence="6 11" id="KW-0256">Endoplasmic reticulum</keyword>
<comment type="similarity">
    <text evidence="2 11">Belongs to the diacylglycerol acyltransferase family.</text>
</comment>
<proteinExistence type="inferred from homology"/>
<sequence length="372" mass="41973">MAEDKAETQAFTPGPGYRQFKGRDEFPSNILHGTLACAIWIGSMHFNVSLLLFSFLFLPFSKFLLVVGVLLIFVVLPIDHNSKFGLRLARYICQHMSSYFPATLHVEDINDFHPDRAYVLGYAPHSVLPIGVVTLAERTGFMPLPKLKCLTSSPVFYTPFLRHIWTWLGASPATRKNFCSLLEAGYTCIVVPGGVQETFLMRHDSEVAFLKSRRGFVRIAIEKGCPLVPVFAFGQSYAFKWWKPRSKFLLQLSRAIKFVPMLFWGAFGTPIPYQHPMNVVVGKPIYVKRNPQPTTEEVLEVHGQFVKALQDLFERHKASGCINEIRPCPSNMITLSNPISSLSLPRNSLVPFVRFPIVSFVRFSLGEAADID</sequence>